<feature type="domain" description="HTH luxR-type" evidence="6">
    <location>
        <begin position="142"/>
        <end position="207"/>
    </location>
</feature>
<dbReference type="EMBL" id="BMJC01000001">
    <property type="protein sequence ID" value="GGA86861.1"/>
    <property type="molecule type" value="Genomic_DNA"/>
</dbReference>
<dbReference type="Pfam" id="PF00196">
    <property type="entry name" value="GerE"/>
    <property type="match status" value="1"/>
</dbReference>
<evidence type="ECO:0000256" key="4">
    <source>
        <dbReference type="ARBA" id="ARBA00023163"/>
    </source>
</evidence>
<dbReference type="Gene3D" id="3.40.50.2300">
    <property type="match status" value="1"/>
</dbReference>
<dbReference type="CDD" id="cd06170">
    <property type="entry name" value="LuxR_C_like"/>
    <property type="match status" value="1"/>
</dbReference>
<comment type="caution">
    <text evidence="8">The sequence shown here is derived from an EMBL/GenBank/DDBJ whole genome shotgun (WGS) entry which is preliminary data.</text>
</comment>
<evidence type="ECO:0000256" key="5">
    <source>
        <dbReference type="PROSITE-ProRule" id="PRU00169"/>
    </source>
</evidence>
<proteinExistence type="predicted"/>
<reference evidence="8" key="1">
    <citation type="journal article" date="2014" name="Int. J. Syst. Evol. Microbiol.">
        <title>Complete genome sequence of Corynebacterium casei LMG S-19264T (=DSM 44701T), isolated from a smear-ripened cheese.</title>
        <authorList>
            <consortium name="US DOE Joint Genome Institute (JGI-PGF)"/>
            <person name="Walter F."/>
            <person name="Albersmeier A."/>
            <person name="Kalinowski J."/>
            <person name="Ruckert C."/>
        </authorList>
    </citation>
    <scope>NUCLEOTIDE SEQUENCE</scope>
    <source>
        <strain evidence="8">CGMCC 1.15448</strain>
    </source>
</reference>
<dbReference type="InterPro" id="IPR016032">
    <property type="entry name" value="Sig_transdc_resp-reg_C-effctor"/>
</dbReference>
<keyword evidence="3 8" id="KW-0238">DNA-binding</keyword>
<sequence>MQNILIADDHSIVRAGLKLLINSCIKDVAIDEAEDGEAVIKKMKSAHFDLLILDINMPHTESFSLTAYLLKEYPGLKIIIFTMNQEVFFAKRFLKIGAHGYLNKYSKESEIKYAIQKVLGGKRYISDNLAEILSGELTKKLKDNPFEDLSDREFEVVLQMLKGSSVSEIANTLSLHKSTVGTHKTRILDKLKISNTVELINLARLYEII</sequence>
<dbReference type="RefSeq" id="WP_188928679.1">
    <property type="nucleotide sequence ID" value="NZ_BMJC01000001.1"/>
</dbReference>
<evidence type="ECO:0000256" key="3">
    <source>
        <dbReference type="ARBA" id="ARBA00023125"/>
    </source>
</evidence>
<keyword evidence="2" id="KW-0805">Transcription regulation</keyword>
<protein>
    <submittedName>
        <fullName evidence="8">DNA-binding response regulator</fullName>
    </submittedName>
</protein>
<dbReference type="InterPro" id="IPR011006">
    <property type="entry name" value="CheY-like_superfamily"/>
</dbReference>
<dbReference type="PROSITE" id="PS50110">
    <property type="entry name" value="RESPONSE_REGULATORY"/>
    <property type="match status" value="1"/>
</dbReference>
<dbReference type="Proteomes" id="UP000607559">
    <property type="component" value="Unassembled WGS sequence"/>
</dbReference>
<dbReference type="AlphaFoldDB" id="A0A8J2U961"/>
<evidence type="ECO:0000313" key="8">
    <source>
        <dbReference type="EMBL" id="GGA86861.1"/>
    </source>
</evidence>
<dbReference type="CDD" id="cd17535">
    <property type="entry name" value="REC_NarL-like"/>
    <property type="match status" value="1"/>
</dbReference>
<dbReference type="InterPro" id="IPR039420">
    <property type="entry name" value="WalR-like"/>
</dbReference>
<evidence type="ECO:0000256" key="1">
    <source>
        <dbReference type="ARBA" id="ARBA00022553"/>
    </source>
</evidence>
<dbReference type="SUPFAM" id="SSF52172">
    <property type="entry name" value="CheY-like"/>
    <property type="match status" value="1"/>
</dbReference>
<keyword evidence="1 5" id="KW-0597">Phosphoprotein</keyword>
<reference evidence="8" key="2">
    <citation type="submission" date="2020-09" db="EMBL/GenBank/DDBJ databases">
        <authorList>
            <person name="Sun Q."/>
            <person name="Zhou Y."/>
        </authorList>
    </citation>
    <scope>NUCLEOTIDE SEQUENCE</scope>
    <source>
        <strain evidence="8">CGMCC 1.15448</strain>
    </source>
</reference>
<dbReference type="InterPro" id="IPR001789">
    <property type="entry name" value="Sig_transdc_resp-reg_receiver"/>
</dbReference>
<dbReference type="InterPro" id="IPR058245">
    <property type="entry name" value="NreC/VraR/RcsB-like_REC"/>
</dbReference>
<name>A0A8J2U961_9BACT</name>
<dbReference type="GO" id="GO:0006355">
    <property type="term" value="P:regulation of DNA-templated transcription"/>
    <property type="evidence" value="ECO:0007669"/>
    <property type="project" value="InterPro"/>
</dbReference>
<dbReference type="SUPFAM" id="SSF46894">
    <property type="entry name" value="C-terminal effector domain of the bipartite response regulators"/>
    <property type="match status" value="1"/>
</dbReference>
<evidence type="ECO:0000256" key="2">
    <source>
        <dbReference type="ARBA" id="ARBA00023015"/>
    </source>
</evidence>
<dbReference type="Pfam" id="PF00072">
    <property type="entry name" value="Response_reg"/>
    <property type="match status" value="1"/>
</dbReference>
<evidence type="ECO:0000259" key="7">
    <source>
        <dbReference type="PROSITE" id="PS50110"/>
    </source>
</evidence>
<accession>A0A8J2U961</accession>
<dbReference type="PROSITE" id="PS00622">
    <property type="entry name" value="HTH_LUXR_1"/>
    <property type="match status" value="1"/>
</dbReference>
<dbReference type="PRINTS" id="PR00038">
    <property type="entry name" value="HTHLUXR"/>
</dbReference>
<feature type="modified residue" description="4-aspartylphosphate" evidence="5">
    <location>
        <position position="54"/>
    </location>
</feature>
<feature type="domain" description="Response regulatory" evidence="7">
    <location>
        <begin position="3"/>
        <end position="119"/>
    </location>
</feature>
<dbReference type="SMART" id="SM00421">
    <property type="entry name" value="HTH_LUXR"/>
    <property type="match status" value="1"/>
</dbReference>
<gene>
    <name evidence="8" type="ORF">GCM10011511_07420</name>
</gene>
<dbReference type="PROSITE" id="PS50043">
    <property type="entry name" value="HTH_LUXR_2"/>
    <property type="match status" value="1"/>
</dbReference>
<organism evidence="8 9">
    <name type="scientific">Puia dinghuensis</name>
    <dbReference type="NCBI Taxonomy" id="1792502"/>
    <lineage>
        <taxon>Bacteria</taxon>
        <taxon>Pseudomonadati</taxon>
        <taxon>Bacteroidota</taxon>
        <taxon>Chitinophagia</taxon>
        <taxon>Chitinophagales</taxon>
        <taxon>Chitinophagaceae</taxon>
        <taxon>Puia</taxon>
    </lineage>
</organism>
<dbReference type="InterPro" id="IPR000792">
    <property type="entry name" value="Tscrpt_reg_LuxR_C"/>
</dbReference>
<dbReference type="PANTHER" id="PTHR43214:SF41">
    <property type="entry name" value="NITRATE_NITRITE RESPONSE REGULATOR PROTEIN NARP"/>
    <property type="match status" value="1"/>
</dbReference>
<dbReference type="PANTHER" id="PTHR43214">
    <property type="entry name" value="TWO-COMPONENT RESPONSE REGULATOR"/>
    <property type="match status" value="1"/>
</dbReference>
<dbReference type="GO" id="GO:0003677">
    <property type="term" value="F:DNA binding"/>
    <property type="evidence" value="ECO:0007669"/>
    <property type="project" value="UniProtKB-KW"/>
</dbReference>
<keyword evidence="4" id="KW-0804">Transcription</keyword>
<evidence type="ECO:0000313" key="9">
    <source>
        <dbReference type="Proteomes" id="UP000607559"/>
    </source>
</evidence>
<dbReference type="GO" id="GO:0000160">
    <property type="term" value="P:phosphorelay signal transduction system"/>
    <property type="evidence" value="ECO:0007669"/>
    <property type="project" value="InterPro"/>
</dbReference>
<dbReference type="SMART" id="SM00448">
    <property type="entry name" value="REC"/>
    <property type="match status" value="1"/>
</dbReference>
<keyword evidence="9" id="KW-1185">Reference proteome</keyword>
<evidence type="ECO:0000259" key="6">
    <source>
        <dbReference type="PROSITE" id="PS50043"/>
    </source>
</evidence>